<comment type="caution">
    <text evidence="1">The sequence shown here is derived from an EMBL/GenBank/DDBJ whole genome shotgun (WGS) entry which is preliminary data.</text>
</comment>
<organism evidence="1 2">
    <name type="scientific">Enterocloster bolteae (strain ATCC BAA-613 / DSM 15670 / CCUG 46953 / JCM 12243 / WAL 16351)</name>
    <name type="common">Clostridium bolteae</name>
    <dbReference type="NCBI Taxonomy" id="411902"/>
    <lineage>
        <taxon>Bacteria</taxon>
        <taxon>Bacillati</taxon>
        <taxon>Bacillota</taxon>
        <taxon>Clostridia</taxon>
        <taxon>Lachnospirales</taxon>
        <taxon>Lachnospiraceae</taxon>
        <taxon>Enterocloster</taxon>
    </lineage>
</organism>
<dbReference type="AlphaFoldDB" id="A8S5I5"/>
<protein>
    <submittedName>
        <fullName evidence="1">Uncharacterized protein</fullName>
    </submittedName>
</protein>
<accession>A8S5I5</accession>
<proteinExistence type="predicted"/>
<evidence type="ECO:0000313" key="1">
    <source>
        <dbReference type="EMBL" id="EDP12465.1"/>
    </source>
</evidence>
<gene>
    <name evidence="1" type="ORF">CLOBOL_07219</name>
</gene>
<reference evidence="1 2" key="2">
    <citation type="submission" date="2007-09" db="EMBL/GenBank/DDBJ databases">
        <title>Draft genome sequence of Clostridium bolteae (ATCC BAA-613).</title>
        <authorList>
            <person name="Sudarsanam P."/>
            <person name="Ley R."/>
            <person name="Guruge J."/>
            <person name="Turnbaugh P.J."/>
            <person name="Mahowald M."/>
            <person name="Liep D."/>
            <person name="Gordon J."/>
        </authorList>
    </citation>
    <scope>NUCLEOTIDE SEQUENCE [LARGE SCALE GENOMIC DNA]</scope>
    <source>
        <strain evidence="2">ATCC BAA-613 / DSM 15670 / CCUG 46953 / JCM 12243 / WAL 16351</strain>
    </source>
</reference>
<reference evidence="1 2" key="1">
    <citation type="submission" date="2007-08" db="EMBL/GenBank/DDBJ databases">
        <authorList>
            <person name="Fulton L."/>
            <person name="Clifton S."/>
            <person name="Fulton B."/>
            <person name="Xu J."/>
            <person name="Minx P."/>
            <person name="Pepin K.H."/>
            <person name="Johnson M."/>
            <person name="Thiruvilangam P."/>
            <person name="Bhonagiri V."/>
            <person name="Nash W.E."/>
            <person name="Mardis E.R."/>
            <person name="Wilson R.K."/>
        </authorList>
    </citation>
    <scope>NUCLEOTIDE SEQUENCE [LARGE SCALE GENOMIC DNA]</scope>
    <source>
        <strain evidence="2">ATCC BAA-613 / DSM 15670 / CCUG 46953 / JCM 12243 / WAL 16351</strain>
    </source>
</reference>
<name>A8S5I5_ENTBW</name>
<dbReference type="Proteomes" id="UP000005396">
    <property type="component" value="Unassembled WGS sequence"/>
</dbReference>
<evidence type="ECO:0000313" key="2">
    <source>
        <dbReference type="Proteomes" id="UP000005396"/>
    </source>
</evidence>
<sequence length="49" mass="5702">MKWQIIRIGPAVRAVGPFLFPGHERISCAIIVRVMRLWKGRVSIWNVSR</sequence>
<dbReference type="HOGENOM" id="CLU_3134063_0_0_9"/>
<dbReference type="PaxDb" id="411902-CLOBOL_07219"/>
<dbReference type="EMBL" id="ABCC02000076">
    <property type="protein sequence ID" value="EDP12465.1"/>
    <property type="molecule type" value="Genomic_DNA"/>
</dbReference>